<evidence type="ECO:0000313" key="1">
    <source>
        <dbReference type="EMBL" id="KHN84340.1"/>
    </source>
</evidence>
<organism evidence="1 2">
    <name type="scientific">Toxocara canis</name>
    <name type="common">Canine roundworm</name>
    <dbReference type="NCBI Taxonomy" id="6265"/>
    <lineage>
        <taxon>Eukaryota</taxon>
        <taxon>Metazoa</taxon>
        <taxon>Ecdysozoa</taxon>
        <taxon>Nematoda</taxon>
        <taxon>Chromadorea</taxon>
        <taxon>Rhabditida</taxon>
        <taxon>Spirurina</taxon>
        <taxon>Ascaridomorpha</taxon>
        <taxon>Ascaridoidea</taxon>
        <taxon>Toxocaridae</taxon>
        <taxon>Toxocara</taxon>
    </lineage>
</organism>
<keyword evidence="2" id="KW-1185">Reference proteome</keyword>
<protein>
    <submittedName>
        <fullName evidence="1">Uncharacterized protein</fullName>
    </submittedName>
</protein>
<gene>
    <name evidence="1" type="ORF">Tcan_01629</name>
</gene>
<dbReference type="EMBL" id="JPKZ01000992">
    <property type="protein sequence ID" value="KHN84340.1"/>
    <property type="molecule type" value="Genomic_DNA"/>
</dbReference>
<dbReference type="Proteomes" id="UP000031036">
    <property type="component" value="Unassembled WGS sequence"/>
</dbReference>
<reference evidence="1 2" key="1">
    <citation type="submission" date="2014-11" db="EMBL/GenBank/DDBJ databases">
        <title>Genetic blueprint of the zoonotic pathogen Toxocara canis.</title>
        <authorList>
            <person name="Zhu X.-Q."/>
            <person name="Korhonen P.K."/>
            <person name="Cai H."/>
            <person name="Young N.D."/>
            <person name="Nejsum P."/>
            <person name="von Samson-Himmelstjerna G."/>
            <person name="Boag P.R."/>
            <person name="Tan P."/>
            <person name="Li Q."/>
            <person name="Min J."/>
            <person name="Yang Y."/>
            <person name="Wang X."/>
            <person name="Fang X."/>
            <person name="Hall R.S."/>
            <person name="Hofmann A."/>
            <person name="Sternberg P.W."/>
            <person name="Jex A.R."/>
            <person name="Gasser R.B."/>
        </authorList>
    </citation>
    <scope>NUCLEOTIDE SEQUENCE [LARGE SCALE GENOMIC DNA]</scope>
    <source>
        <strain evidence="1">PN_DK_2014</strain>
    </source>
</reference>
<name>A0A0B2VTP8_TOXCA</name>
<evidence type="ECO:0000313" key="2">
    <source>
        <dbReference type="Proteomes" id="UP000031036"/>
    </source>
</evidence>
<proteinExistence type="predicted"/>
<dbReference type="AlphaFoldDB" id="A0A0B2VTP8"/>
<accession>A0A0B2VTP8</accession>
<comment type="caution">
    <text evidence="1">The sequence shown here is derived from an EMBL/GenBank/DDBJ whole genome shotgun (WGS) entry which is preliminary data.</text>
</comment>
<sequence length="147" mass="16565">MLRCDKYASPKYTHCSLCSMLSIKLPAYSSTRKLHFIRLQLFSSIIYVNAQFCMCHCRSTDRNSSQVPLVNVSEIVSKKRRNALCDRTSKAALGLVGIFARPKEHRMVAGICEEGSLSGESQMRKTSKIWISGRCECTRISNQPQPS</sequence>